<dbReference type="EMBL" id="JALLAZ020000206">
    <property type="protein sequence ID" value="KAL3800906.1"/>
    <property type="molecule type" value="Genomic_DNA"/>
</dbReference>
<evidence type="ECO:0000313" key="5">
    <source>
        <dbReference type="Proteomes" id="UP001530315"/>
    </source>
</evidence>
<feature type="region of interest" description="Disordered" evidence="2">
    <location>
        <begin position="29"/>
        <end position="98"/>
    </location>
</feature>
<organism evidence="4 5">
    <name type="scientific">Stephanodiscus triporus</name>
    <dbReference type="NCBI Taxonomy" id="2934178"/>
    <lineage>
        <taxon>Eukaryota</taxon>
        <taxon>Sar</taxon>
        <taxon>Stramenopiles</taxon>
        <taxon>Ochrophyta</taxon>
        <taxon>Bacillariophyta</taxon>
        <taxon>Coscinodiscophyceae</taxon>
        <taxon>Thalassiosirophycidae</taxon>
        <taxon>Stephanodiscales</taxon>
        <taxon>Stephanodiscaceae</taxon>
        <taxon>Stephanodiscus</taxon>
    </lineage>
</organism>
<proteinExistence type="inferred from homology"/>
<dbReference type="SUPFAM" id="SSF81301">
    <property type="entry name" value="Nucleotidyltransferase"/>
    <property type="match status" value="1"/>
</dbReference>
<protein>
    <recommendedName>
        <fullName evidence="6">Ribosome silencing factor</fullName>
    </recommendedName>
</protein>
<evidence type="ECO:0000256" key="3">
    <source>
        <dbReference type="SAM" id="SignalP"/>
    </source>
</evidence>
<evidence type="ECO:0000256" key="2">
    <source>
        <dbReference type="SAM" id="MobiDB-lite"/>
    </source>
</evidence>
<gene>
    <name evidence="4" type="ORF">ACHAW5_009916</name>
</gene>
<dbReference type="InterPro" id="IPR043519">
    <property type="entry name" value="NT_sf"/>
</dbReference>
<dbReference type="InterPro" id="IPR004394">
    <property type="entry name" value="Iojap/RsfS/C7orf30"/>
</dbReference>
<keyword evidence="5" id="KW-1185">Reference proteome</keyword>
<sequence length="291" mass="32142">MPHRGIHHLMLTTCCCYLVLATTSRAFQATSLPPSQSSRATKTTTTPLRMSSRKGNRGSQKQVSTNTSKRTRPQVNDVLSSITSPPEFPYSVDPSDLPPGPVSSDPLVPLVHTIVKAADMRKASDIVAMRVTSCTSLTNFVVIISGTSRPQNQAIANAVSRDVEDSHDGRRCLGNGIPEGSADSGWILLDYGEVMVHVMTPKSRLFYDMDGVWRVRGGEYLDLSDVLVVEDRDKMTSNLVNVSDDYDDNDDDEEEEDYDGDSEEEVGYDNGASTSMRERLNVEREIDPFWS</sequence>
<evidence type="ECO:0008006" key="6">
    <source>
        <dbReference type="Google" id="ProtNLM"/>
    </source>
</evidence>
<dbReference type="PANTHER" id="PTHR21043">
    <property type="entry name" value="IOJAP SUPERFAMILY ORTHOLOG"/>
    <property type="match status" value="1"/>
</dbReference>
<dbReference type="NCBIfam" id="TIGR00090">
    <property type="entry name" value="rsfS_iojap_ybeB"/>
    <property type="match status" value="1"/>
</dbReference>
<dbReference type="Proteomes" id="UP001530315">
    <property type="component" value="Unassembled WGS sequence"/>
</dbReference>
<feature type="compositionally biased region" description="Polar residues" evidence="2">
    <location>
        <begin position="57"/>
        <end position="84"/>
    </location>
</feature>
<dbReference type="Pfam" id="PF02410">
    <property type="entry name" value="RsfS"/>
    <property type="match status" value="1"/>
</dbReference>
<dbReference type="Gene3D" id="3.30.460.10">
    <property type="entry name" value="Beta Polymerase, domain 2"/>
    <property type="match status" value="1"/>
</dbReference>
<dbReference type="PANTHER" id="PTHR21043:SF0">
    <property type="entry name" value="MITOCHONDRIAL ASSEMBLY OF RIBOSOMAL LARGE SUBUNIT PROTEIN 1"/>
    <property type="match status" value="1"/>
</dbReference>
<name>A0ABD3QN41_9STRA</name>
<evidence type="ECO:0000256" key="1">
    <source>
        <dbReference type="ARBA" id="ARBA00010574"/>
    </source>
</evidence>
<accession>A0ABD3QN41</accession>
<reference evidence="4 5" key="1">
    <citation type="submission" date="2024-10" db="EMBL/GenBank/DDBJ databases">
        <title>Updated reference genomes for cyclostephanoid diatoms.</title>
        <authorList>
            <person name="Roberts W.R."/>
            <person name="Alverson A.J."/>
        </authorList>
    </citation>
    <scope>NUCLEOTIDE SEQUENCE [LARGE SCALE GENOMIC DNA]</scope>
    <source>
        <strain evidence="4 5">AJA276-08</strain>
    </source>
</reference>
<feature type="signal peptide" evidence="3">
    <location>
        <begin position="1"/>
        <end position="21"/>
    </location>
</feature>
<feature type="region of interest" description="Disordered" evidence="2">
    <location>
        <begin position="239"/>
        <end position="277"/>
    </location>
</feature>
<keyword evidence="3" id="KW-0732">Signal</keyword>
<dbReference type="HAMAP" id="MF_01477">
    <property type="entry name" value="Iojap_RsfS"/>
    <property type="match status" value="1"/>
</dbReference>
<feature type="compositionally biased region" description="Acidic residues" evidence="2">
    <location>
        <begin position="244"/>
        <end position="267"/>
    </location>
</feature>
<feature type="compositionally biased region" description="Polar residues" evidence="2">
    <location>
        <begin position="29"/>
        <end position="49"/>
    </location>
</feature>
<dbReference type="AlphaFoldDB" id="A0ABD3QN41"/>
<evidence type="ECO:0000313" key="4">
    <source>
        <dbReference type="EMBL" id="KAL3800906.1"/>
    </source>
</evidence>
<feature type="chain" id="PRO_5044830696" description="Ribosome silencing factor" evidence="3">
    <location>
        <begin position="22"/>
        <end position="291"/>
    </location>
</feature>
<comment type="similarity">
    <text evidence="1">Belongs to the Iojap/RsfS family.</text>
</comment>
<comment type="caution">
    <text evidence="4">The sequence shown here is derived from an EMBL/GenBank/DDBJ whole genome shotgun (WGS) entry which is preliminary data.</text>
</comment>